<feature type="transmembrane region" description="Helical" evidence="1">
    <location>
        <begin position="221"/>
        <end position="240"/>
    </location>
</feature>
<dbReference type="SMART" id="SM00703">
    <property type="entry name" value="NRF"/>
    <property type="match status" value="1"/>
</dbReference>
<dbReference type="AlphaFoldDB" id="T1KBF4"/>
<evidence type="ECO:0000256" key="2">
    <source>
        <dbReference type="SAM" id="SignalP"/>
    </source>
</evidence>
<feature type="signal peptide" evidence="2">
    <location>
        <begin position="1"/>
        <end position="23"/>
    </location>
</feature>
<evidence type="ECO:0000313" key="4">
    <source>
        <dbReference type="EnsemblMetazoa" id="tetur08g03900.1"/>
    </source>
</evidence>
<sequence>MVKSMGNYILIWFFLVSIVPLNCEPDHLQSWKNFWSISDSAFRKLGNYFDNQLTPLIKSESISSSCQGSLLKFIDGIKNFDIDSVRMFDSWGKLPSGLLFGSWSDLGSFDQCVSLENSQYCLLTGSMPLPSKRQHEGLFIPLDKSSFNLTDPLSVHLYPYAHYFHNVNLTFGVCAPRECSPQEMTLIAKSLIHSYGLQMKVNVDLCQHRAKSGNQILFREYVALIIISTVIALNIFGTIYSTHPFLGHFNFPLNWSKLLSTTNNQPNRSYPFIECFKFFAMIYLILTHVGWAFNHNSFHSIFKIQSMYKGILGYSLLPSYMGSEVYFLMTGLELMTFFLSFKGKFTFSSAISFLLIRWARFVTLIGFYISLYILVFSDHVRDLVGGPFWSHLYSATSIPVI</sequence>
<dbReference type="HOGENOM" id="CLU_687583_0_0_1"/>
<keyword evidence="1" id="KW-0472">Membrane</keyword>
<dbReference type="InterPro" id="IPR052728">
    <property type="entry name" value="O2_lipid_transport_reg"/>
</dbReference>
<dbReference type="InterPro" id="IPR006621">
    <property type="entry name" value="Nose-resist-to-fluoxetine_N"/>
</dbReference>
<dbReference type="PANTHER" id="PTHR11161">
    <property type="entry name" value="O-ACYLTRANSFERASE"/>
    <property type="match status" value="1"/>
</dbReference>
<keyword evidence="1" id="KW-1133">Transmembrane helix</keyword>
<name>T1KBF4_TETUR</name>
<protein>
    <recommendedName>
        <fullName evidence="3">Nose resistant-to-fluoxetine protein N-terminal domain-containing protein</fullName>
    </recommendedName>
</protein>
<feature type="chain" id="PRO_5004580485" description="Nose resistant-to-fluoxetine protein N-terminal domain-containing protein" evidence="2">
    <location>
        <begin position="24"/>
        <end position="401"/>
    </location>
</feature>
<dbReference type="EMBL" id="CAEY01001948">
    <property type="status" value="NOT_ANNOTATED_CDS"/>
    <property type="molecule type" value="Genomic_DNA"/>
</dbReference>
<dbReference type="eggNOG" id="KOG3700">
    <property type="taxonomic scope" value="Eukaryota"/>
</dbReference>
<organism evidence="4 5">
    <name type="scientific">Tetranychus urticae</name>
    <name type="common">Two-spotted spider mite</name>
    <dbReference type="NCBI Taxonomy" id="32264"/>
    <lineage>
        <taxon>Eukaryota</taxon>
        <taxon>Metazoa</taxon>
        <taxon>Ecdysozoa</taxon>
        <taxon>Arthropoda</taxon>
        <taxon>Chelicerata</taxon>
        <taxon>Arachnida</taxon>
        <taxon>Acari</taxon>
        <taxon>Acariformes</taxon>
        <taxon>Trombidiformes</taxon>
        <taxon>Prostigmata</taxon>
        <taxon>Eleutherengona</taxon>
        <taxon>Raphignathae</taxon>
        <taxon>Tetranychoidea</taxon>
        <taxon>Tetranychidae</taxon>
        <taxon>Tetranychus</taxon>
    </lineage>
</organism>
<dbReference type="PANTHER" id="PTHR11161:SF0">
    <property type="entry name" value="O-ACYLTRANSFERASE LIKE PROTEIN"/>
    <property type="match status" value="1"/>
</dbReference>
<dbReference type="EnsemblMetazoa" id="tetur08g03900.1">
    <property type="protein sequence ID" value="tetur08g03900.1"/>
    <property type="gene ID" value="tetur08g03900"/>
</dbReference>
<evidence type="ECO:0000313" key="5">
    <source>
        <dbReference type="Proteomes" id="UP000015104"/>
    </source>
</evidence>
<accession>T1KBF4</accession>
<feature type="domain" description="Nose resistant-to-fluoxetine protein N-terminal" evidence="3">
    <location>
        <begin position="63"/>
        <end position="208"/>
    </location>
</feature>
<proteinExistence type="predicted"/>
<keyword evidence="1" id="KW-0812">Transmembrane</keyword>
<reference evidence="5" key="1">
    <citation type="submission" date="2011-08" db="EMBL/GenBank/DDBJ databases">
        <authorList>
            <person name="Rombauts S."/>
        </authorList>
    </citation>
    <scope>NUCLEOTIDE SEQUENCE</scope>
    <source>
        <strain evidence="5">London</strain>
    </source>
</reference>
<dbReference type="Pfam" id="PF20146">
    <property type="entry name" value="NRF"/>
    <property type="match status" value="1"/>
</dbReference>
<keyword evidence="5" id="KW-1185">Reference proteome</keyword>
<evidence type="ECO:0000259" key="3">
    <source>
        <dbReference type="SMART" id="SM00703"/>
    </source>
</evidence>
<feature type="transmembrane region" description="Helical" evidence="1">
    <location>
        <begin position="275"/>
        <end position="293"/>
    </location>
</feature>
<keyword evidence="2" id="KW-0732">Signal</keyword>
<feature type="transmembrane region" description="Helical" evidence="1">
    <location>
        <begin position="353"/>
        <end position="375"/>
    </location>
</feature>
<dbReference type="Proteomes" id="UP000015104">
    <property type="component" value="Unassembled WGS sequence"/>
</dbReference>
<evidence type="ECO:0000256" key="1">
    <source>
        <dbReference type="SAM" id="Phobius"/>
    </source>
</evidence>
<reference evidence="4" key="2">
    <citation type="submission" date="2015-06" db="UniProtKB">
        <authorList>
            <consortium name="EnsemblMetazoa"/>
        </authorList>
    </citation>
    <scope>IDENTIFICATION</scope>
</reference>